<keyword evidence="6" id="KW-0175">Coiled coil</keyword>
<feature type="domain" description="Protein kinase" evidence="8">
    <location>
        <begin position="381"/>
        <end position="789"/>
    </location>
</feature>
<dbReference type="RefSeq" id="XP_013437727.1">
    <property type="nucleotide sequence ID" value="XM_013582273.1"/>
</dbReference>
<feature type="region of interest" description="Disordered" evidence="7">
    <location>
        <begin position="219"/>
        <end position="239"/>
    </location>
</feature>
<keyword evidence="10" id="KW-1185">Reference proteome</keyword>
<dbReference type="VEuPathDB" id="ToxoDB:ENH_00066040"/>
<keyword evidence="3" id="KW-0547">Nucleotide-binding</keyword>
<evidence type="ECO:0000256" key="4">
    <source>
        <dbReference type="ARBA" id="ARBA00022777"/>
    </source>
</evidence>
<reference evidence="9" key="2">
    <citation type="submission" date="2013-10" db="EMBL/GenBank/DDBJ databases">
        <authorList>
            <person name="Aslett M."/>
        </authorList>
    </citation>
    <scope>NUCLEOTIDE SEQUENCE [LARGE SCALE GENOMIC DNA]</scope>
    <source>
        <strain evidence="9">Houghton</strain>
    </source>
</reference>
<evidence type="ECO:0000256" key="5">
    <source>
        <dbReference type="ARBA" id="ARBA00022840"/>
    </source>
</evidence>
<feature type="region of interest" description="Disordered" evidence="7">
    <location>
        <begin position="716"/>
        <end position="736"/>
    </location>
</feature>
<dbReference type="SUPFAM" id="SSF56112">
    <property type="entry name" value="Protein kinase-like (PK-like)"/>
    <property type="match status" value="1"/>
</dbReference>
<feature type="coiled-coil region" evidence="6">
    <location>
        <begin position="251"/>
        <end position="278"/>
    </location>
</feature>
<dbReference type="SMART" id="SM00220">
    <property type="entry name" value="S_TKc"/>
    <property type="match status" value="1"/>
</dbReference>
<name>U6N5R2_9EIME</name>
<evidence type="ECO:0000256" key="1">
    <source>
        <dbReference type="ARBA" id="ARBA00022527"/>
    </source>
</evidence>
<feature type="compositionally biased region" description="Low complexity" evidence="7">
    <location>
        <begin position="720"/>
        <end position="736"/>
    </location>
</feature>
<dbReference type="EMBL" id="HG725689">
    <property type="protein sequence ID" value="CDJ69260.1"/>
    <property type="molecule type" value="Genomic_DNA"/>
</dbReference>
<feature type="compositionally biased region" description="Low complexity" evidence="7">
    <location>
        <begin position="117"/>
        <end position="138"/>
    </location>
</feature>
<dbReference type="InterPro" id="IPR011009">
    <property type="entry name" value="Kinase-like_dom_sf"/>
</dbReference>
<dbReference type="Proteomes" id="UP000030754">
    <property type="component" value="Unassembled WGS sequence"/>
</dbReference>
<dbReference type="Pfam" id="PF00069">
    <property type="entry name" value="Pkinase"/>
    <property type="match status" value="2"/>
</dbReference>
<evidence type="ECO:0000256" key="6">
    <source>
        <dbReference type="SAM" id="Coils"/>
    </source>
</evidence>
<keyword evidence="4 9" id="KW-0418">Kinase</keyword>
<sequence length="801" mass="87341">MTQAEFLAAFCGAPLGGPSWGAPHSEGMHPLFALGVEPAVDVVGARLEMAAAAAAAAASAAAAEQSQLPQQQQQPQQEVRQEQPTLSPSSVTRAASLSPAATAAANKHSLFRLGDEASCGSSSSGRGSRATSRPSSPAFGGPPTFGALSADSAAEKSDIVKQHEQPRTKPTEQLQLQEEQQQQQQQASADYGRIFGLGDVVDAQRSSCSSQPATKAAAATAPEAAKSPEECPAVSSEDELAGCGMQEQSAAAAEAGKLADVQQQQEQLERQQQEAYIAARTWEETYCDGDKQRFQQRQQARAAAALSLACYPPSPDPAYPRQCRVRCLRRGLGAPPGGSAADESVVYDCFSLKVIFKRNSTGADPHKEMVLPSGALLAGRYRVQHEVGAAAFSRCLQGIDECTGQRVCLKVMKNEKEFLDQSLDEASVLRLLLANGDPDEYRFLRLLDYMYVSGHVVLVTELLDEDLYTFSTVLKRHREPSFWSLGRIQIAARDVLLALKFIHQLHIIHGDLKPENILAVFTGPLAKAQKRKQQLQRQPQPQATMTNAHSNSGSGSGGSSGFESDLLDLFRVKVIDFGNCCFTSDELVVYTQSRSYRAPEVLLELPYCQQIDIWSLGCIVYELWTGDMLLGCYTVPSLLAKMVGLLGPLPSYMARSSPVKHQLLDPEGFLYSFIDHISNAQEFKQQSNNMQQQPSVSLDMRPPEDTLLNLVQDHLRSRQGGSPRHPSSTSGSGSSNNSRVIRFFIPKRTSLRQRLRCSDDLFVDFVSKMLQIDPCKRWTAAQLLEHPFLTPGRYIDGIKAP</sequence>
<dbReference type="InterPro" id="IPR050494">
    <property type="entry name" value="Ser_Thr_dual-spec_kinase"/>
</dbReference>
<keyword evidence="2" id="KW-0808">Transferase</keyword>
<protein>
    <submittedName>
        <fullName evidence="9">CMGC kinase, Dyrk family, putative</fullName>
    </submittedName>
</protein>
<accession>U6N5R2</accession>
<evidence type="ECO:0000313" key="10">
    <source>
        <dbReference type="Proteomes" id="UP000030754"/>
    </source>
</evidence>
<dbReference type="PANTHER" id="PTHR24058">
    <property type="entry name" value="DUAL SPECIFICITY PROTEIN KINASE"/>
    <property type="match status" value="1"/>
</dbReference>
<evidence type="ECO:0000256" key="3">
    <source>
        <dbReference type="ARBA" id="ARBA00022741"/>
    </source>
</evidence>
<reference evidence="9" key="1">
    <citation type="submission" date="2013-10" db="EMBL/GenBank/DDBJ databases">
        <title>Genomic analysis of the causative agents of coccidiosis in chickens.</title>
        <authorList>
            <person name="Reid A.J."/>
            <person name="Blake D."/>
            <person name="Billington K."/>
            <person name="Browne H."/>
            <person name="Dunn M."/>
            <person name="Hung S."/>
            <person name="Kawahara F."/>
            <person name="Miranda-Saavedra D."/>
            <person name="Mourier T."/>
            <person name="Nagra H."/>
            <person name="Otto T.D."/>
            <person name="Rawlings N."/>
            <person name="Sanchez A."/>
            <person name="Sanders M."/>
            <person name="Subramaniam C."/>
            <person name="Tay Y."/>
            <person name="Dear P."/>
            <person name="Doerig C."/>
            <person name="Gruber A."/>
            <person name="Parkinson J."/>
            <person name="Shirley M."/>
            <person name="Wan K.L."/>
            <person name="Berriman M."/>
            <person name="Tomley F."/>
            <person name="Pain A."/>
        </authorList>
    </citation>
    <scope>NUCLEOTIDE SEQUENCE [LARGE SCALE GENOMIC DNA]</scope>
    <source>
        <strain evidence="9">Houghton</strain>
    </source>
</reference>
<keyword evidence="5" id="KW-0067">ATP-binding</keyword>
<dbReference type="AlphaFoldDB" id="U6N5R2"/>
<dbReference type="PANTHER" id="PTHR24058:SF124">
    <property type="entry name" value="PROTEIN KINASE SUPERFAMILY PROTEIN"/>
    <property type="match status" value="1"/>
</dbReference>
<feature type="region of interest" description="Disordered" evidence="7">
    <location>
        <begin position="531"/>
        <end position="559"/>
    </location>
</feature>
<evidence type="ECO:0000259" key="8">
    <source>
        <dbReference type="PROSITE" id="PS50011"/>
    </source>
</evidence>
<feature type="compositionally biased region" description="Low complexity" evidence="7">
    <location>
        <begin position="65"/>
        <end position="78"/>
    </location>
</feature>
<dbReference type="Gene3D" id="3.30.200.20">
    <property type="entry name" value="Phosphorylase Kinase, domain 1"/>
    <property type="match status" value="1"/>
</dbReference>
<dbReference type="GO" id="GO:0004674">
    <property type="term" value="F:protein serine/threonine kinase activity"/>
    <property type="evidence" value="ECO:0007669"/>
    <property type="project" value="UniProtKB-KW"/>
</dbReference>
<feature type="compositionally biased region" description="Polar residues" evidence="7">
    <location>
        <begin position="84"/>
        <end position="93"/>
    </location>
</feature>
<feature type="compositionally biased region" description="Basic and acidic residues" evidence="7">
    <location>
        <begin position="153"/>
        <end position="170"/>
    </location>
</feature>
<keyword evidence="1" id="KW-0723">Serine/threonine-protein kinase</keyword>
<dbReference type="Gene3D" id="1.10.510.10">
    <property type="entry name" value="Transferase(Phosphotransferase) domain 1"/>
    <property type="match status" value="1"/>
</dbReference>
<feature type="region of interest" description="Disordered" evidence="7">
    <location>
        <begin position="115"/>
        <end position="188"/>
    </location>
</feature>
<feature type="compositionally biased region" description="Low complexity" evidence="7">
    <location>
        <begin position="172"/>
        <end position="186"/>
    </location>
</feature>
<dbReference type="OrthoDB" id="9332038at2759"/>
<dbReference type="GeneID" id="25476739"/>
<organism evidence="9 10">
    <name type="scientific">Eimeria necatrix</name>
    <dbReference type="NCBI Taxonomy" id="51315"/>
    <lineage>
        <taxon>Eukaryota</taxon>
        <taxon>Sar</taxon>
        <taxon>Alveolata</taxon>
        <taxon>Apicomplexa</taxon>
        <taxon>Conoidasida</taxon>
        <taxon>Coccidia</taxon>
        <taxon>Eucoccidiorida</taxon>
        <taxon>Eimeriorina</taxon>
        <taxon>Eimeriidae</taxon>
        <taxon>Eimeria</taxon>
    </lineage>
</organism>
<proteinExistence type="predicted"/>
<evidence type="ECO:0000313" key="9">
    <source>
        <dbReference type="EMBL" id="CDJ69260.1"/>
    </source>
</evidence>
<gene>
    <name evidence="9" type="ORF">ENH_00066040</name>
</gene>
<evidence type="ECO:0000256" key="7">
    <source>
        <dbReference type="SAM" id="MobiDB-lite"/>
    </source>
</evidence>
<dbReference type="PROSITE" id="PS50011">
    <property type="entry name" value="PROTEIN_KINASE_DOM"/>
    <property type="match status" value="1"/>
</dbReference>
<feature type="region of interest" description="Disordered" evidence="7">
    <location>
        <begin position="65"/>
        <end position="100"/>
    </location>
</feature>
<dbReference type="GO" id="GO:0005524">
    <property type="term" value="F:ATP binding"/>
    <property type="evidence" value="ECO:0007669"/>
    <property type="project" value="UniProtKB-KW"/>
</dbReference>
<evidence type="ECO:0000256" key="2">
    <source>
        <dbReference type="ARBA" id="ARBA00022679"/>
    </source>
</evidence>
<dbReference type="InterPro" id="IPR000719">
    <property type="entry name" value="Prot_kinase_dom"/>
</dbReference>